<evidence type="ECO:0000256" key="11">
    <source>
        <dbReference type="SAM" id="Phobius"/>
    </source>
</evidence>
<feature type="transmembrane region" description="Helical" evidence="11">
    <location>
        <begin position="46"/>
        <end position="69"/>
    </location>
</feature>
<dbReference type="Pfam" id="PF00672">
    <property type="entry name" value="HAMP"/>
    <property type="match status" value="1"/>
</dbReference>
<comment type="caution">
    <text evidence="14">The sequence shown here is derived from an EMBL/GenBank/DDBJ whole genome shotgun (WGS) entry which is preliminary data.</text>
</comment>
<dbReference type="SMART" id="SM00304">
    <property type="entry name" value="HAMP"/>
    <property type="match status" value="1"/>
</dbReference>
<evidence type="ECO:0000259" key="13">
    <source>
        <dbReference type="PROSITE" id="PS50885"/>
    </source>
</evidence>
<dbReference type="PANTHER" id="PTHR45436">
    <property type="entry name" value="SENSOR HISTIDINE KINASE YKOH"/>
    <property type="match status" value="1"/>
</dbReference>
<dbReference type="SMART" id="SM00388">
    <property type="entry name" value="HisKA"/>
    <property type="match status" value="1"/>
</dbReference>
<dbReference type="SMART" id="SM00387">
    <property type="entry name" value="HATPase_c"/>
    <property type="match status" value="1"/>
</dbReference>
<organism evidence="14 15">
    <name type="scientific">Pseudonocardia alni</name>
    <name type="common">Amycolata alni</name>
    <dbReference type="NCBI Taxonomy" id="33907"/>
    <lineage>
        <taxon>Bacteria</taxon>
        <taxon>Bacillati</taxon>
        <taxon>Actinomycetota</taxon>
        <taxon>Actinomycetes</taxon>
        <taxon>Pseudonocardiales</taxon>
        <taxon>Pseudonocardiaceae</taxon>
        <taxon>Pseudonocardia</taxon>
    </lineage>
</organism>
<dbReference type="InterPro" id="IPR005467">
    <property type="entry name" value="His_kinase_dom"/>
</dbReference>
<keyword evidence="15" id="KW-1185">Reference proteome</keyword>
<evidence type="ECO:0000256" key="6">
    <source>
        <dbReference type="ARBA" id="ARBA00022692"/>
    </source>
</evidence>
<dbReference type="CDD" id="cd06225">
    <property type="entry name" value="HAMP"/>
    <property type="match status" value="1"/>
</dbReference>
<evidence type="ECO:0000256" key="4">
    <source>
        <dbReference type="ARBA" id="ARBA00022553"/>
    </source>
</evidence>
<sequence>MSWPRGGYGIMVVGTDELEAIIATEAVETGPGPRRAGRATAARTRIVGWVLLLVLASLGVVTLLTWMLLIDETDRRIDDALNSEIAEFARVTETGVNPTTGQPYSSVDEILRSVIAANVARPNEKFLGYLDGRFRWESRRTSPRVLLREDPAFAALVADVRRPTRGSYLSSAGEVRWSALPVGLAGDPQRGVIVIGYFTEREHGFAHEAARLMGLVGFGTALLSAVGAWLVAGRILRPLRDVAATARTITGRDLSRRVPQRARARDEIAELATTLNAMLDRVQSGMVSQRRFVDDAGHELRTPITIVRGHLGVLDPRDPDDVAETVALVDDELERMNRLVSEMLALTRAEQPSLLRTETVDVGVLTRELFEKLTGLADRDWRLESVAAVRCRLDPQRITQAVVALADNATRFTGDGDRIALGSEAVDGRVRIWVADSGPGVAPEDRHRVFRRFARGDDAPRSDGAGLGLSIVEAIATTHGGRVLLESTPGHGATFTLDLPRSET</sequence>
<dbReference type="PANTHER" id="PTHR45436:SF8">
    <property type="entry name" value="HISTIDINE KINASE"/>
    <property type="match status" value="1"/>
</dbReference>
<dbReference type="Gene3D" id="3.30.565.10">
    <property type="entry name" value="Histidine kinase-like ATPase, C-terminal domain"/>
    <property type="match status" value="1"/>
</dbReference>
<evidence type="ECO:0000313" key="15">
    <source>
        <dbReference type="Proteomes" id="UP000549695"/>
    </source>
</evidence>
<gene>
    <name evidence="14" type="ORF">HDA37_002224</name>
</gene>
<accession>A0A852W072</accession>
<evidence type="ECO:0000256" key="1">
    <source>
        <dbReference type="ARBA" id="ARBA00000085"/>
    </source>
</evidence>
<keyword evidence="5" id="KW-0808">Transferase</keyword>
<reference evidence="14 15" key="1">
    <citation type="submission" date="2020-07" db="EMBL/GenBank/DDBJ databases">
        <title>Sequencing the genomes of 1000 actinobacteria strains.</title>
        <authorList>
            <person name="Klenk H.-P."/>
        </authorList>
    </citation>
    <scope>NUCLEOTIDE SEQUENCE [LARGE SCALE GENOMIC DNA]</scope>
    <source>
        <strain evidence="14 15">DSM 44749</strain>
    </source>
</reference>
<dbReference type="CDD" id="cd00082">
    <property type="entry name" value="HisKA"/>
    <property type="match status" value="1"/>
</dbReference>
<dbReference type="FunFam" id="1.10.287.130:FF:000001">
    <property type="entry name" value="Two-component sensor histidine kinase"/>
    <property type="match status" value="1"/>
</dbReference>
<dbReference type="InterPro" id="IPR036097">
    <property type="entry name" value="HisK_dim/P_sf"/>
</dbReference>
<dbReference type="CDD" id="cd00075">
    <property type="entry name" value="HATPase"/>
    <property type="match status" value="1"/>
</dbReference>
<evidence type="ECO:0000256" key="9">
    <source>
        <dbReference type="ARBA" id="ARBA00023012"/>
    </source>
</evidence>
<dbReference type="EC" id="2.7.13.3" evidence="3"/>
<keyword evidence="9" id="KW-0902">Two-component regulatory system</keyword>
<dbReference type="RefSeq" id="WP_312888544.1">
    <property type="nucleotide sequence ID" value="NZ_BAAAJZ010000001.1"/>
</dbReference>
<proteinExistence type="predicted"/>
<dbReference type="InterPro" id="IPR050428">
    <property type="entry name" value="TCS_sensor_his_kinase"/>
</dbReference>
<protein>
    <recommendedName>
        <fullName evidence="3">histidine kinase</fullName>
        <ecNumber evidence="3">2.7.13.3</ecNumber>
    </recommendedName>
</protein>
<dbReference type="InterPro" id="IPR004358">
    <property type="entry name" value="Sig_transdc_His_kin-like_C"/>
</dbReference>
<evidence type="ECO:0000256" key="5">
    <source>
        <dbReference type="ARBA" id="ARBA00022679"/>
    </source>
</evidence>
<keyword evidence="8 11" id="KW-1133">Transmembrane helix</keyword>
<dbReference type="Pfam" id="PF02518">
    <property type="entry name" value="HATPase_c"/>
    <property type="match status" value="1"/>
</dbReference>
<evidence type="ECO:0000256" key="10">
    <source>
        <dbReference type="ARBA" id="ARBA00023136"/>
    </source>
</evidence>
<feature type="domain" description="Histidine kinase" evidence="12">
    <location>
        <begin position="295"/>
        <end position="503"/>
    </location>
</feature>
<evidence type="ECO:0000259" key="12">
    <source>
        <dbReference type="PROSITE" id="PS50109"/>
    </source>
</evidence>
<dbReference type="Gene3D" id="1.10.287.130">
    <property type="match status" value="1"/>
</dbReference>
<keyword evidence="10 11" id="KW-0472">Membrane</keyword>
<dbReference type="SUPFAM" id="SSF47384">
    <property type="entry name" value="Homodimeric domain of signal transducing histidine kinase"/>
    <property type="match status" value="1"/>
</dbReference>
<dbReference type="Pfam" id="PF00512">
    <property type="entry name" value="HisKA"/>
    <property type="match status" value="1"/>
</dbReference>
<evidence type="ECO:0000313" key="14">
    <source>
        <dbReference type="EMBL" id="NYG01939.1"/>
    </source>
</evidence>
<dbReference type="InterPro" id="IPR003594">
    <property type="entry name" value="HATPase_dom"/>
</dbReference>
<keyword evidence="6 11" id="KW-0812">Transmembrane</keyword>
<keyword evidence="7 14" id="KW-0418">Kinase</keyword>
<dbReference type="AlphaFoldDB" id="A0A852W072"/>
<dbReference type="GO" id="GO:0005886">
    <property type="term" value="C:plasma membrane"/>
    <property type="evidence" value="ECO:0007669"/>
    <property type="project" value="UniProtKB-SubCell"/>
</dbReference>
<evidence type="ECO:0000256" key="8">
    <source>
        <dbReference type="ARBA" id="ARBA00022989"/>
    </source>
</evidence>
<dbReference type="InterPro" id="IPR003661">
    <property type="entry name" value="HisK_dim/P_dom"/>
</dbReference>
<name>A0A852W072_PSEA5</name>
<dbReference type="SUPFAM" id="SSF158472">
    <property type="entry name" value="HAMP domain-like"/>
    <property type="match status" value="1"/>
</dbReference>
<comment type="subcellular location">
    <subcellularLocation>
        <location evidence="2">Cell membrane</location>
    </subcellularLocation>
</comment>
<dbReference type="PRINTS" id="PR00344">
    <property type="entry name" value="BCTRLSENSOR"/>
</dbReference>
<dbReference type="InterPro" id="IPR003660">
    <property type="entry name" value="HAMP_dom"/>
</dbReference>
<evidence type="ECO:0000256" key="2">
    <source>
        <dbReference type="ARBA" id="ARBA00004236"/>
    </source>
</evidence>
<keyword evidence="4" id="KW-0597">Phosphoprotein</keyword>
<dbReference type="PROSITE" id="PS50885">
    <property type="entry name" value="HAMP"/>
    <property type="match status" value="1"/>
</dbReference>
<evidence type="ECO:0000256" key="3">
    <source>
        <dbReference type="ARBA" id="ARBA00012438"/>
    </source>
</evidence>
<comment type="catalytic activity">
    <reaction evidence="1">
        <text>ATP + protein L-histidine = ADP + protein N-phospho-L-histidine.</text>
        <dbReference type="EC" id="2.7.13.3"/>
    </reaction>
</comment>
<dbReference type="GeneID" id="98051996"/>
<dbReference type="Proteomes" id="UP000549695">
    <property type="component" value="Unassembled WGS sequence"/>
</dbReference>
<evidence type="ECO:0000256" key="7">
    <source>
        <dbReference type="ARBA" id="ARBA00022777"/>
    </source>
</evidence>
<feature type="domain" description="HAMP" evidence="13">
    <location>
        <begin position="233"/>
        <end position="287"/>
    </location>
</feature>
<dbReference type="GO" id="GO:0000155">
    <property type="term" value="F:phosphorelay sensor kinase activity"/>
    <property type="evidence" value="ECO:0007669"/>
    <property type="project" value="InterPro"/>
</dbReference>
<dbReference type="EMBL" id="JACCCZ010000001">
    <property type="protein sequence ID" value="NYG01939.1"/>
    <property type="molecule type" value="Genomic_DNA"/>
</dbReference>
<dbReference type="PROSITE" id="PS50109">
    <property type="entry name" value="HIS_KIN"/>
    <property type="match status" value="1"/>
</dbReference>
<dbReference type="SUPFAM" id="SSF55874">
    <property type="entry name" value="ATPase domain of HSP90 chaperone/DNA topoisomerase II/histidine kinase"/>
    <property type="match status" value="1"/>
</dbReference>
<dbReference type="Gene3D" id="6.10.340.10">
    <property type="match status" value="1"/>
</dbReference>
<dbReference type="InterPro" id="IPR036890">
    <property type="entry name" value="HATPase_C_sf"/>
</dbReference>